<protein>
    <submittedName>
        <fullName evidence="2">Uncharacterized protein</fullName>
    </submittedName>
</protein>
<dbReference type="EMBL" id="UOEU01000337">
    <property type="protein sequence ID" value="VAW32235.1"/>
    <property type="molecule type" value="Genomic_DNA"/>
</dbReference>
<accession>A0A3B0UMC0</accession>
<name>A0A3B0UMC0_9ZZZZ</name>
<dbReference type="AlphaFoldDB" id="A0A3B0UMC0"/>
<evidence type="ECO:0000256" key="1">
    <source>
        <dbReference type="ARBA" id="ARBA00009981"/>
    </source>
</evidence>
<dbReference type="InterPro" id="IPR036165">
    <property type="entry name" value="YefM-like_sf"/>
</dbReference>
<reference evidence="2" key="1">
    <citation type="submission" date="2018-06" db="EMBL/GenBank/DDBJ databases">
        <authorList>
            <person name="Zhirakovskaya E."/>
        </authorList>
    </citation>
    <scope>NUCLEOTIDE SEQUENCE</scope>
</reference>
<gene>
    <name evidence="2" type="ORF">MNBD_CHLOROFLEXI01-864</name>
</gene>
<organism evidence="2">
    <name type="scientific">hydrothermal vent metagenome</name>
    <dbReference type="NCBI Taxonomy" id="652676"/>
    <lineage>
        <taxon>unclassified sequences</taxon>
        <taxon>metagenomes</taxon>
        <taxon>ecological metagenomes</taxon>
    </lineage>
</organism>
<evidence type="ECO:0000313" key="2">
    <source>
        <dbReference type="EMBL" id="VAW32235.1"/>
    </source>
</evidence>
<dbReference type="SUPFAM" id="SSF143120">
    <property type="entry name" value="YefM-like"/>
    <property type="match status" value="1"/>
</dbReference>
<proteinExistence type="inferred from homology"/>
<comment type="similarity">
    <text evidence="1">Belongs to the phD/YefM antitoxin family.</text>
</comment>
<sequence length="85" mass="9804">MNRITANQLKTKGVSIIEDRLSDNPEIIITVHGQEKFVVMNMSHYVFLRECELETALHEARAEYEAGNYVVESVDAHMKRLKNDL</sequence>